<feature type="transmembrane region" description="Helical" evidence="5">
    <location>
        <begin position="108"/>
        <end position="129"/>
    </location>
</feature>
<evidence type="ECO:0000256" key="2">
    <source>
        <dbReference type="ARBA" id="ARBA00022692"/>
    </source>
</evidence>
<name>A0A6P3WPQ3_DINQU</name>
<evidence type="ECO:0000256" key="5">
    <source>
        <dbReference type="SAM" id="Phobius"/>
    </source>
</evidence>
<dbReference type="KEGG" id="dqu:106740891"/>
<dbReference type="Proteomes" id="UP000515204">
    <property type="component" value="Unplaced"/>
</dbReference>
<protein>
    <submittedName>
        <fullName evidence="7">Disrupted in renal carcinoma protein 2-like</fullName>
    </submittedName>
</protein>
<evidence type="ECO:0000256" key="1">
    <source>
        <dbReference type="ARBA" id="ARBA00004141"/>
    </source>
</evidence>
<dbReference type="RefSeq" id="XP_014467842.1">
    <property type="nucleotide sequence ID" value="XM_014612356.1"/>
</dbReference>
<keyword evidence="3 5" id="KW-1133">Transmembrane helix</keyword>
<dbReference type="SUPFAM" id="SSF103473">
    <property type="entry name" value="MFS general substrate transporter"/>
    <property type="match status" value="1"/>
</dbReference>
<evidence type="ECO:0000256" key="3">
    <source>
        <dbReference type="ARBA" id="ARBA00022989"/>
    </source>
</evidence>
<gene>
    <name evidence="7" type="primary">LOC106740891</name>
</gene>
<evidence type="ECO:0000313" key="6">
    <source>
        <dbReference type="Proteomes" id="UP000515204"/>
    </source>
</evidence>
<feature type="transmembrane region" description="Helical" evidence="5">
    <location>
        <begin position="67"/>
        <end position="88"/>
    </location>
</feature>
<organism evidence="6 7">
    <name type="scientific">Dinoponera quadriceps</name>
    <name type="common">South American ant</name>
    <dbReference type="NCBI Taxonomy" id="609295"/>
    <lineage>
        <taxon>Eukaryota</taxon>
        <taxon>Metazoa</taxon>
        <taxon>Ecdysozoa</taxon>
        <taxon>Arthropoda</taxon>
        <taxon>Hexapoda</taxon>
        <taxon>Insecta</taxon>
        <taxon>Pterygota</taxon>
        <taxon>Neoptera</taxon>
        <taxon>Endopterygota</taxon>
        <taxon>Hymenoptera</taxon>
        <taxon>Apocrita</taxon>
        <taxon>Aculeata</taxon>
        <taxon>Formicoidea</taxon>
        <taxon>Formicidae</taxon>
        <taxon>Ponerinae</taxon>
        <taxon>Ponerini</taxon>
        <taxon>Dinoponera</taxon>
    </lineage>
</organism>
<dbReference type="GeneID" id="106740891"/>
<comment type="subcellular location">
    <subcellularLocation>
        <location evidence="1">Membrane</location>
        <topology evidence="1">Multi-pass membrane protein</topology>
    </subcellularLocation>
</comment>
<dbReference type="InterPro" id="IPR036259">
    <property type="entry name" value="MFS_trans_sf"/>
</dbReference>
<accession>A0A6P3WPQ3</accession>
<dbReference type="PANTHER" id="PTHR10924">
    <property type="entry name" value="MAJOR FACILITATOR SUPERFAMILY PROTEIN-RELATED"/>
    <property type="match status" value="1"/>
</dbReference>
<reference evidence="7" key="1">
    <citation type="submission" date="2025-08" db="UniProtKB">
        <authorList>
            <consortium name="RefSeq"/>
        </authorList>
    </citation>
    <scope>IDENTIFICATION</scope>
</reference>
<dbReference type="InterPro" id="IPR049680">
    <property type="entry name" value="FLVCR1-2_SLC49-like"/>
</dbReference>
<keyword evidence="2 5" id="KW-0812">Transmembrane</keyword>
<sequence>MSQFAQQVFEKRQEDIQKQQDTSAEIRAEYRKLRTTSKAHARSGNADNHQDETSALIEPYLRPRKEAWLALALFCALLCMQCCVWNTWGPIAGSSLLAFPSWDQSLIALLSNWGCISYITCCVPCCWFLHNKGLLVNIICLLMPLQMAAILSTLATFIRCVSSKERIFTITAHTAAILNGLSGVILGPATALVSAVWFPPGERTTATGIC</sequence>
<keyword evidence="6" id="KW-1185">Reference proteome</keyword>
<proteinExistence type="predicted"/>
<dbReference type="OrthoDB" id="8190074at2759"/>
<dbReference type="GO" id="GO:0016020">
    <property type="term" value="C:membrane"/>
    <property type="evidence" value="ECO:0007669"/>
    <property type="project" value="UniProtKB-SubCell"/>
</dbReference>
<evidence type="ECO:0000313" key="7">
    <source>
        <dbReference type="RefSeq" id="XP_014467842.1"/>
    </source>
</evidence>
<evidence type="ECO:0000256" key="4">
    <source>
        <dbReference type="ARBA" id="ARBA00023136"/>
    </source>
</evidence>
<dbReference type="AlphaFoldDB" id="A0A6P3WPQ3"/>
<feature type="transmembrane region" description="Helical" evidence="5">
    <location>
        <begin position="134"/>
        <end position="158"/>
    </location>
</feature>
<dbReference type="PANTHER" id="PTHR10924:SF27">
    <property type="entry name" value="SOLUTE CARRIER FAMILY 49 MEMBER 4"/>
    <property type="match status" value="1"/>
</dbReference>
<keyword evidence="4 5" id="KW-0472">Membrane</keyword>